<comment type="caution">
    <text evidence="1">Lacks conserved residue(s) required for the propagation of feature annotation.</text>
</comment>
<dbReference type="SMART" id="SM00254">
    <property type="entry name" value="ShKT"/>
    <property type="match status" value="3"/>
</dbReference>
<feature type="domain" description="ShKT" evidence="2">
    <location>
        <begin position="111"/>
        <end position="148"/>
    </location>
</feature>
<dbReference type="Proteomes" id="UP000095282">
    <property type="component" value="Unplaced"/>
</dbReference>
<dbReference type="PANTHER" id="PTHR21724">
    <property type="entry name" value="SHKT DOMAIN-CONTAINING PROTEIN"/>
    <property type="match status" value="1"/>
</dbReference>
<sequence>MLFISLLFVPLSWAQITGDLNCTSWTTNGIVYDWQAVSCQDLISEATCRVLFPSAHGSDFPESGGNSPRPLECYSADPSTPATRNDDVKEAAINLCPRTCGFCCETKAFKCMNKNDRINCATVTRAQCQYPFWRDILIEECPATCGYCEYTSSTTPKAPVTSTSLPCVDVSDMCDPKWCSEPRMDDLVNANCQKTCNRCSYTTSSMKPVIGK</sequence>
<keyword evidence="3" id="KW-1185">Reference proteome</keyword>
<proteinExistence type="predicted"/>
<evidence type="ECO:0000256" key="1">
    <source>
        <dbReference type="PROSITE-ProRule" id="PRU01005"/>
    </source>
</evidence>
<evidence type="ECO:0000259" key="2">
    <source>
        <dbReference type="PROSITE" id="PS51670"/>
    </source>
</evidence>
<organism evidence="3 4">
    <name type="scientific">Caenorhabditis tropicalis</name>
    <dbReference type="NCBI Taxonomy" id="1561998"/>
    <lineage>
        <taxon>Eukaryota</taxon>
        <taxon>Metazoa</taxon>
        <taxon>Ecdysozoa</taxon>
        <taxon>Nematoda</taxon>
        <taxon>Chromadorea</taxon>
        <taxon>Rhabditida</taxon>
        <taxon>Rhabditina</taxon>
        <taxon>Rhabditomorpha</taxon>
        <taxon>Rhabditoidea</taxon>
        <taxon>Rhabditidae</taxon>
        <taxon>Peloderinae</taxon>
        <taxon>Caenorhabditis</taxon>
    </lineage>
</organism>
<dbReference type="AlphaFoldDB" id="A0A1I7TXN8"/>
<evidence type="ECO:0000313" key="3">
    <source>
        <dbReference type="Proteomes" id="UP000095282"/>
    </source>
</evidence>
<dbReference type="InterPro" id="IPR003582">
    <property type="entry name" value="ShKT_dom"/>
</dbReference>
<reference evidence="4" key="1">
    <citation type="submission" date="2016-11" db="UniProtKB">
        <authorList>
            <consortium name="WormBaseParasite"/>
        </authorList>
    </citation>
    <scope>IDENTIFICATION</scope>
</reference>
<protein>
    <submittedName>
        <fullName evidence="4">ShKT domain-containing protein</fullName>
    </submittedName>
</protein>
<name>A0A1I7TXN8_9PELO</name>
<evidence type="ECO:0000313" key="4">
    <source>
        <dbReference type="WBParaSite" id="Csp11.Scaffold629.g12831.t1"/>
    </source>
</evidence>
<dbReference type="WBParaSite" id="Csp11.Scaffold629.g12831.t1">
    <property type="protein sequence ID" value="Csp11.Scaffold629.g12831.t1"/>
    <property type="gene ID" value="Csp11.Scaffold629.g12831"/>
</dbReference>
<dbReference type="PANTHER" id="PTHR21724:SF43">
    <property type="entry name" value="SHKT DOMAIN-CONTAINING PROTEIN"/>
    <property type="match status" value="1"/>
</dbReference>
<dbReference type="Pfam" id="PF01549">
    <property type="entry name" value="ShK"/>
    <property type="match status" value="3"/>
</dbReference>
<dbReference type="STRING" id="1561998.A0A1I7TXN8"/>
<dbReference type="eggNOG" id="ENOG502RA9R">
    <property type="taxonomic scope" value="Eukaryota"/>
</dbReference>
<accession>A0A1I7TXN8</accession>
<dbReference type="Gene3D" id="1.10.10.1940">
    <property type="match status" value="1"/>
</dbReference>
<dbReference type="PROSITE" id="PS51670">
    <property type="entry name" value="SHKT"/>
    <property type="match status" value="1"/>
</dbReference>